<organism evidence="1 2">
    <name type="scientific">Rhodocollybia butyracea</name>
    <dbReference type="NCBI Taxonomy" id="206335"/>
    <lineage>
        <taxon>Eukaryota</taxon>
        <taxon>Fungi</taxon>
        <taxon>Dikarya</taxon>
        <taxon>Basidiomycota</taxon>
        <taxon>Agaricomycotina</taxon>
        <taxon>Agaricomycetes</taxon>
        <taxon>Agaricomycetidae</taxon>
        <taxon>Agaricales</taxon>
        <taxon>Marasmiineae</taxon>
        <taxon>Omphalotaceae</taxon>
        <taxon>Rhodocollybia</taxon>
    </lineage>
</organism>
<accession>A0A9P5U9H8</accession>
<proteinExistence type="predicted"/>
<evidence type="ECO:0000313" key="2">
    <source>
        <dbReference type="Proteomes" id="UP000772434"/>
    </source>
</evidence>
<protein>
    <submittedName>
        <fullName evidence="1">Uncharacterized protein</fullName>
    </submittedName>
</protein>
<sequence length="111" mass="12031">THSSNAYPKLPGHTLAMSKFLLFVSSSAHGSNSNPNFTTRSLVASALLSLVSPTTHSSNTNLNPCLWHQCTFRSIEQGARCCTCAPSTFSSSNTDSKFTRRSLVARSVLFF</sequence>
<reference evidence="1" key="1">
    <citation type="submission" date="2020-11" db="EMBL/GenBank/DDBJ databases">
        <authorList>
            <consortium name="DOE Joint Genome Institute"/>
            <person name="Ahrendt S."/>
            <person name="Riley R."/>
            <person name="Andreopoulos W."/>
            <person name="Labutti K."/>
            <person name="Pangilinan J."/>
            <person name="Ruiz-Duenas F.J."/>
            <person name="Barrasa J.M."/>
            <person name="Sanchez-Garcia M."/>
            <person name="Camarero S."/>
            <person name="Miyauchi S."/>
            <person name="Serrano A."/>
            <person name="Linde D."/>
            <person name="Babiker R."/>
            <person name="Drula E."/>
            <person name="Ayuso-Fernandez I."/>
            <person name="Pacheco R."/>
            <person name="Padilla G."/>
            <person name="Ferreira P."/>
            <person name="Barriuso J."/>
            <person name="Kellner H."/>
            <person name="Castanera R."/>
            <person name="Alfaro M."/>
            <person name="Ramirez L."/>
            <person name="Pisabarro A.G."/>
            <person name="Kuo A."/>
            <person name="Tritt A."/>
            <person name="Lipzen A."/>
            <person name="He G."/>
            <person name="Yan M."/>
            <person name="Ng V."/>
            <person name="Cullen D."/>
            <person name="Martin F."/>
            <person name="Rosso M.-N."/>
            <person name="Henrissat B."/>
            <person name="Hibbett D."/>
            <person name="Martinez A.T."/>
            <person name="Grigoriev I.V."/>
        </authorList>
    </citation>
    <scope>NUCLEOTIDE SEQUENCE</scope>
    <source>
        <strain evidence="1">AH 40177</strain>
    </source>
</reference>
<dbReference type="EMBL" id="JADNRY010000045">
    <property type="protein sequence ID" value="KAF9070038.1"/>
    <property type="molecule type" value="Genomic_DNA"/>
</dbReference>
<evidence type="ECO:0000313" key="1">
    <source>
        <dbReference type="EMBL" id="KAF9070038.1"/>
    </source>
</evidence>
<dbReference type="Proteomes" id="UP000772434">
    <property type="component" value="Unassembled WGS sequence"/>
</dbReference>
<feature type="non-terminal residue" evidence="1">
    <location>
        <position position="1"/>
    </location>
</feature>
<keyword evidence="2" id="KW-1185">Reference proteome</keyword>
<dbReference type="AlphaFoldDB" id="A0A9P5U9H8"/>
<name>A0A9P5U9H8_9AGAR</name>
<comment type="caution">
    <text evidence="1">The sequence shown here is derived from an EMBL/GenBank/DDBJ whole genome shotgun (WGS) entry which is preliminary data.</text>
</comment>
<gene>
    <name evidence="1" type="ORF">BDP27DRAFT_1324596</name>
</gene>